<dbReference type="AlphaFoldDB" id="A0A934TLS7"/>
<comment type="catalytic activity">
    <reaction evidence="15">
        <text>a CDP-1,2-diacyl-sn-glycerol + sn-glycerol 3-phosphate = a 1,2-diacyl-sn-glycero-3-phospho-(1'-sn-glycero-3'-phosphate) + CMP + H(+)</text>
        <dbReference type="Rhea" id="RHEA:12593"/>
        <dbReference type="ChEBI" id="CHEBI:15378"/>
        <dbReference type="ChEBI" id="CHEBI:57597"/>
        <dbReference type="ChEBI" id="CHEBI:58332"/>
        <dbReference type="ChEBI" id="CHEBI:60110"/>
        <dbReference type="ChEBI" id="CHEBI:60377"/>
        <dbReference type="EC" id="2.7.8.5"/>
    </reaction>
</comment>
<comment type="pathway">
    <text evidence="2">Phospholipid metabolism; phosphatidylglycerol biosynthesis; phosphatidylglycerol from CDP-diacylglycerol: step 1/2.</text>
</comment>
<dbReference type="EC" id="2.7.8.5" evidence="5 16"/>
<evidence type="ECO:0000256" key="16">
    <source>
        <dbReference type="NCBIfam" id="TIGR00560"/>
    </source>
</evidence>
<protein>
    <recommendedName>
        <fullName evidence="6 16">CDP-diacylglycerol--glycerol-3-phosphate 3-phosphatidyltransferase</fullName>
        <ecNumber evidence="5 16">2.7.8.5</ecNumber>
    </recommendedName>
</protein>
<keyword evidence="20" id="KW-1185">Reference proteome</keyword>
<dbReference type="InterPro" id="IPR000462">
    <property type="entry name" value="CDP-OH_P_trans"/>
</dbReference>
<dbReference type="Pfam" id="PF01066">
    <property type="entry name" value="CDP-OH_P_transf"/>
    <property type="match status" value="1"/>
</dbReference>
<dbReference type="GO" id="GO:0008444">
    <property type="term" value="F:CDP-diacylglycerol-glycerol-3-phosphate 3-phosphatidyltransferase activity"/>
    <property type="evidence" value="ECO:0007669"/>
    <property type="project" value="UniProtKB-UniRule"/>
</dbReference>
<name>A0A934TLS7_9RHOB</name>
<dbReference type="PROSITE" id="PS00379">
    <property type="entry name" value="CDP_ALCOHOL_P_TRANSF"/>
    <property type="match status" value="1"/>
</dbReference>
<evidence type="ECO:0000256" key="9">
    <source>
        <dbReference type="ARBA" id="ARBA00022692"/>
    </source>
</evidence>
<evidence type="ECO:0000256" key="10">
    <source>
        <dbReference type="ARBA" id="ARBA00022989"/>
    </source>
</evidence>
<accession>A0A934TLS7</accession>
<dbReference type="InterPro" id="IPR004570">
    <property type="entry name" value="Phosphatidylglycerol_P_synth"/>
</dbReference>
<comment type="similarity">
    <text evidence="4 17">Belongs to the CDP-alcohol phosphatidyltransferase class-I family.</text>
</comment>
<feature type="transmembrane region" description="Helical" evidence="18">
    <location>
        <begin position="181"/>
        <end position="206"/>
    </location>
</feature>
<dbReference type="Gene3D" id="1.20.120.1760">
    <property type="match status" value="1"/>
</dbReference>
<evidence type="ECO:0000256" key="3">
    <source>
        <dbReference type="ARBA" id="ARBA00005189"/>
    </source>
</evidence>
<comment type="caution">
    <text evidence="19">The sequence shown here is derived from an EMBL/GenBank/DDBJ whole genome shotgun (WGS) entry which is preliminary data.</text>
</comment>
<sequence>MRWTIPNILTTLRLIAAPGVAVMFLYFNRPWADWLALMLFAGAAITDWFDGYLARLWNQESRLGAMLDPIADKAMVVIALLVITGYSGMDPWLILPATVILFREVFVSGLREFLGAKAGLLTVTRLAKWKTTAQMVAIGVLFLATGLDYAHQSRLELVGADGLNRLMARDRAIWAEAMGAWYAYTAGLVLIWVAAVLTLATGWDYFRKSLPYLRDEVGR</sequence>
<dbReference type="EMBL" id="NHSD01000277">
    <property type="protein sequence ID" value="MBK5927876.1"/>
    <property type="molecule type" value="Genomic_DNA"/>
</dbReference>
<dbReference type="InterPro" id="IPR048254">
    <property type="entry name" value="CDP_ALCOHOL_P_TRANSF_CS"/>
</dbReference>
<evidence type="ECO:0000256" key="6">
    <source>
        <dbReference type="ARBA" id="ARBA00014944"/>
    </source>
</evidence>
<dbReference type="InterPro" id="IPR043130">
    <property type="entry name" value="CDP-OH_PTrfase_TM_dom"/>
</dbReference>
<dbReference type="PIRSF" id="PIRSF000847">
    <property type="entry name" value="Phos_ph_gly_syn"/>
    <property type="match status" value="1"/>
</dbReference>
<evidence type="ECO:0000256" key="13">
    <source>
        <dbReference type="ARBA" id="ARBA00023209"/>
    </source>
</evidence>
<keyword evidence="10 18" id="KW-1133">Transmembrane helix</keyword>
<comment type="subcellular location">
    <subcellularLocation>
        <location evidence="1">Membrane</location>
        <topology evidence="1">Multi-pass membrane protein</topology>
    </subcellularLocation>
</comment>
<dbReference type="GO" id="GO:0046474">
    <property type="term" value="P:glycerophospholipid biosynthetic process"/>
    <property type="evidence" value="ECO:0007669"/>
    <property type="project" value="TreeGrafter"/>
</dbReference>
<evidence type="ECO:0000256" key="2">
    <source>
        <dbReference type="ARBA" id="ARBA00005042"/>
    </source>
</evidence>
<dbReference type="RefSeq" id="WP_201157625.1">
    <property type="nucleotide sequence ID" value="NZ_NHSD01000277.1"/>
</dbReference>
<keyword evidence="7" id="KW-0444">Lipid biosynthesis</keyword>
<evidence type="ECO:0000256" key="4">
    <source>
        <dbReference type="ARBA" id="ARBA00010441"/>
    </source>
</evidence>
<evidence type="ECO:0000256" key="5">
    <source>
        <dbReference type="ARBA" id="ARBA00013170"/>
    </source>
</evidence>
<organism evidence="19 20">
    <name type="scientific">Rhodobaculum claviforme</name>
    <dbReference type="NCBI Taxonomy" id="1549854"/>
    <lineage>
        <taxon>Bacteria</taxon>
        <taxon>Pseudomonadati</taxon>
        <taxon>Pseudomonadota</taxon>
        <taxon>Alphaproteobacteria</taxon>
        <taxon>Rhodobacterales</taxon>
        <taxon>Paracoccaceae</taxon>
        <taxon>Rhodobaculum</taxon>
    </lineage>
</organism>
<evidence type="ECO:0000256" key="7">
    <source>
        <dbReference type="ARBA" id="ARBA00022516"/>
    </source>
</evidence>
<evidence type="ECO:0000256" key="17">
    <source>
        <dbReference type="RuleBase" id="RU003750"/>
    </source>
</evidence>
<keyword evidence="12 18" id="KW-0472">Membrane</keyword>
<evidence type="ECO:0000313" key="20">
    <source>
        <dbReference type="Proteomes" id="UP000706333"/>
    </source>
</evidence>
<dbReference type="PANTHER" id="PTHR14269:SF62">
    <property type="entry name" value="CDP-DIACYLGLYCEROL--GLYCEROL-3-PHOSPHATE 3-PHOSPHATIDYLTRANSFERASE 1, CHLOROPLASTIC"/>
    <property type="match status" value="1"/>
</dbReference>
<keyword evidence="11" id="KW-0443">Lipid metabolism</keyword>
<evidence type="ECO:0000256" key="11">
    <source>
        <dbReference type="ARBA" id="ARBA00023098"/>
    </source>
</evidence>
<reference evidence="19" key="2">
    <citation type="journal article" date="2020" name="Microorganisms">
        <title>Osmotic Adaptation and Compatible Solute Biosynthesis of Phototrophic Bacteria as Revealed from Genome Analyses.</title>
        <authorList>
            <person name="Imhoff J.F."/>
            <person name="Rahn T."/>
            <person name="Kunzel S."/>
            <person name="Keller A."/>
            <person name="Neulinger S.C."/>
        </authorList>
    </citation>
    <scope>NUCLEOTIDE SEQUENCE</scope>
    <source>
        <strain evidence="19">LMG 28126</strain>
    </source>
</reference>
<evidence type="ECO:0000256" key="12">
    <source>
        <dbReference type="ARBA" id="ARBA00023136"/>
    </source>
</evidence>
<feature type="transmembrane region" description="Helical" evidence="18">
    <location>
        <begin position="65"/>
        <end position="86"/>
    </location>
</feature>
<evidence type="ECO:0000256" key="8">
    <source>
        <dbReference type="ARBA" id="ARBA00022679"/>
    </source>
</evidence>
<evidence type="ECO:0000313" key="19">
    <source>
        <dbReference type="EMBL" id="MBK5927876.1"/>
    </source>
</evidence>
<keyword evidence="9 18" id="KW-0812">Transmembrane</keyword>
<keyword evidence="8 17" id="KW-0808">Transferase</keyword>
<dbReference type="GO" id="GO:0016020">
    <property type="term" value="C:membrane"/>
    <property type="evidence" value="ECO:0007669"/>
    <property type="project" value="UniProtKB-SubCell"/>
</dbReference>
<keyword evidence="13" id="KW-0594">Phospholipid biosynthesis</keyword>
<dbReference type="PANTHER" id="PTHR14269">
    <property type="entry name" value="CDP-DIACYLGLYCEROL--GLYCEROL-3-PHOSPHATE 3-PHOSPHATIDYLTRANSFERASE-RELATED"/>
    <property type="match status" value="1"/>
</dbReference>
<evidence type="ECO:0000256" key="1">
    <source>
        <dbReference type="ARBA" id="ARBA00004141"/>
    </source>
</evidence>
<evidence type="ECO:0000256" key="14">
    <source>
        <dbReference type="ARBA" id="ARBA00023264"/>
    </source>
</evidence>
<evidence type="ECO:0000256" key="15">
    <source>
        <dbReference type="ARBA" id="ARBA00048586"/>
    </source>
</evidence>
<reference evidence="19" key="1">
    <citation type="submission" date="2017-05" db="EMBL/GenBank/DDBJ databases">
        <authorList>
            <person name="Imhoff J.F."/>
            <person name="Rahn T."/>
            <person name="Kuenzel S."/>
            <person name="Neulinger S.C."/>
        </authorList>
    </citation>
    <scope>NUCLEOTIDE SEQUENCE</scope>
    <source>
        <strain evidence="19">LMG 28126</strain>
    </source>
</reference>
<comment type="pathway">
    <text evidence="3">Lipid metabolism.</text>
</comment>
<feature type="transmembrane region" description="Helical" evidence="18">
    <location>
        <begin position="12"/>
        <end position="28"/>
    </location>
</feature>
<dbReference type="InterPro" id="IPR050324">
    <property type="entry name" value="CDP-alcohol_PTase-I"/>
</dbReference>
<proteinExistence type="inferred from homology"/>
<gene>
    <name evidence="19" type="ORF">CCR87_11155</name>
</gene>
<dbReference type="Proteomes" id="UP000706333">
    <property type="component" value="Unassembled WGS sequence"/>
</dbReference>
<dbReference type="NCBIfam" id="TIGR00560">
    <property type="entry name" value="pgsA"/>
    <property type="match status" value="1"/>
</dbReference>
<evidence type="ECO:0000256" key="18">
    <source>
        <dbReference type="SAM" id="Phobius"/>
    </source>
</evidence>
<keyword evidence="14" id="KW-1208">Phospholipid metabolism</keyword>